<dbReference type="InterPro" id="IPR036388">
    <property type="entry name" value="WH-like_DNA-bd_sf"/>
</dbReference>
<dbReference type="GO" id="GO:0045892">
    <property type="term" value="P:negative regulation of DNA-templated transcription"/>
    <property type="evidence" value="ECO:0007669"/>
    <property type="project" value="TreeGrafter"/>
</dbReference>
<dbReference type="PANTHER" id="PTHR44846">
    <property type="entry name" value="MANNOSYL-D-GLYCERATE TRANSPORT/METABOLISM SYSTEM REPRESSOR MNGR-RELATED"/>
    <property type="match status" value="1"/>
</dbReference>
<dbReference type="Pfam" id="PF07702">
    <property type="entry name" value="UTRA"/>
    <property type="match status" value="1"/>
</dbReference>
<keyword evidence="1" id="KW-0805">Transcription regulation</keyword>
<evidence type="ECO:0000313" key="6">
    <source>
        <dbReference type="Proteomes" id="UP000637359"/>
    </source>
</evidence>
<dbReference type="Gene3D" id="1.10.10.10">
    <property type="entry name" value="Winged helix-like DNA-binding domain superfamily/Winged helix DNA-binding domain"/>
    <property type="match status" value="1"/>
</dbReference>
<dbReference type="InterPro" id="IPR011663">
    <property type="entry name" value="UTRA"/>
</dbReference>
<dbReference type="PRINTS" id="PR00035">
    <property type="entry name" value="HTHGNTR"/>
</dbReference>
<dbReference type="RefSeq" id="WP_186868729.1">
    <property type="nucleotide sequence ID" value="NZ_JACOOL010000002.1"/>
</dbReference>
<organism evidence="5 6">
    <name type="scientific">Ornithinibacillus hominis</name>
    <dbReference type="NCBI Taxonomy" id="2763055"/>
    <lineage>
        <taxon>Bacteria</taxon>
        <taxon>Bacillati</taxon>
        <taxon>Bacillota</taxon>
        <taxon>Bacilli</taxon>
        <taxon>Bacillales</taxon>
        <taxon>Bacillaceae</taxon>
        <taxon>Ornithinibacillus</taxon>
    </lineage>
</organism>
<evidence type="ECO:0000259" key="4">
    <source>
        <dbReference type="PROSITE" id="PS50949"/>
    </source>
</evidence>
<keyword evidence="2" id="KW-0238">DNA-binding</keyword>
<dbReference type="Gene3D" id="3.40.1410.10">
    <property type="entry name" value="Chorismate lyase-like"/>
    <property type="match status" value="1"/>
</dbReference>
<dbReference type="InterPro" id="IPR000524">
    <property type="entry name" value="Tscrpt_reg_HTH_GntR"/>
</dbReference>
<evidence type="ECO:0000313" key="5">
    <source>
        <dbReference type="EMBL" id="MBC5636022.1"/>
    </source>
</evidence>
<dbReference type="GO" id="GO:0003677">
    <property type="term" value="F:DNA binding"/>
    <property type="evidence" value="ECO:0007669"/>
    <property type="project" value="UniProtKB-KW"/>
</dbReference>
<dbReference type="GO" id="GO:0003700">
    <property type="term" value="F:DNA-binding transcription factor activity"/>
    <property type="evidence" value="ECO:0007669"/>
    <property type="project" value="InterPro"/>
</dbReference>
<evidence type="ECO:0000256" key="1">
    <source>
        <dbReference type="ARBA" id="ARBA00023015"/>
    </source>
</evidence>
<dbReference type="Proteomes" id="UP000637359">
    <property type="component" value="Unassembled WGS sequence"/>
</dbReference>
<dbReference type="EMBL" id="JACOOL010000002">
    <property type="protein sequence ID" value="MBC5636022.1"/>
    <property type="molecule type" value="Genomic_DNA"/>
</dbReference>
<dbReference type="PROSITE" id="PS50949">
    <property type="entry name" value="HTH_GNTR"/>
    <property type="match status" value="1"/>
</dbReference>
<dbReference type="SMART" id="SM00866">
    <property type="entry name" value="UTRA"/>
    <property type="match status" value="1"/>
</dbReference>
<dbReference type="InterPro" id="IPR028978">
    <property type="entry name" value="Chorismate_lyase_/UTRA_dom_sf"/>
</dbReference>
<reference evidence="5" key="1">
    <citation type="submission" date="2020-08" db="EMBL/GenBank/DDBJ databases">
        <title>Genome public.</title>
        <authorList>
            <person name="Liu C."/>
            <person name="Sun Q."/>
        </authorList>
    </citation>
    <scope>NUCLEOTIDE SEQUENCE</scope>
    <source>
        <strain evidence="5">BX22</strain>
    </source>
</reference>
<dbReference type="SUPFAM" id="SSF46785">
    <property type="entry name" value="Winged helix' DNA-binding domain"/>
    <property type="match status" value="1"/>
</dbReference>
<evidence type="ECO:0000256" key="3">
    <source>
        <dbReference type="ARBA" id="ARBA00023163"/>
    </source>
</evidence>
<sequence>MSIKSDSRHLYLQVIDKIKQDIQTGHYKENQKLPSEFELSKSLGVSRATLREALRILEEDNIVTRRHGVGTFVNQKPIVSSGIEQLSSVTSMIEQAGKKPGSQYYSTELIEPTEEERIKFKPYELTKLVKMERIRTADGKPVVFCIDKVPEELLPTEVAHKDDSLFKLMEEHSGKRISYAITYIEPVSYHEKIYNILHCEFDQSLLLLKQMHYTEDDKPILYSLNYFRSDVFSFHVLRKRV</sequence>
<dbReference type="SUPFAM" id="SSF64288">
    <property type="entry name" value="Chorismate lyase-like"/>
    <property type="match status" value="1"/>
</dbReference>
<dbReference type="Pfam" id="PF00392">
    <property type="entry name" value="GntR"/>
    <property type="match status" value="1"/>
</dbReference>
<name>A0A923RIZ9_9BACI</name>
<dbReference type="SMART" id="SM00345">
    <property type="entry name" value="HTH_GNTR"/>
    <property type="match status" value="1"/>
</dbReference>
<keyword evidence="6" id="KW-1185">Reference proteome</keyword>
<protein>
    <submittedName>
        <fullName evidence="5">GntR family transcriptional regulator</fullName>
    </submittedName>
</protein>
<feature type="domain" description="HTH gntR-type" evidence="4">
    <location>
        <begin position="8"/>
        <end position="76"/>
    </location>
</feature>
<dbReference type="InterPro" id="IPR036390">
    <property type="entry name" value="WH_DNA-bd_sf"/>
</dbReference>
<dbReference type="AlphaFoldDB" id="A0A923RIZ9"/>
<accession>A0A923RIZ9</accession>
<gene>
    <name evidence="5" type="ORF">H8S33_04180</name>
</gene>
<dbReference type="CDD" id="cd07377">
    <property type="entry name" value="WHTH_GntR"/>
    <property type="match status" value="1"/>
</dbReference>
<dbReference type="PANTHER" id="PTHR44846:SF17">
    <property type="entry name" value="GNTR-FAMILY TRANSCRIPTIONAL REGULATOR"/>
    <property type="match status" value="1"/>
</dbReference>
<keyword evidence="3" id="KW-0804">Transcription</keyword>
<comment type="caution">
    <text evidence="5">The sequence shown here is derived from an EMBL/GenBank/DDBJ whole genome shotgun (WGS) entry which is preliminary data.</text>
</comment>
<evidence type="ECO:0000256" key="2">
    <source>
        <dbReference type="ARBA" id="ARBA00023125"/>
    </source>
</evidence>
<dbReference type="InterPro" id="IPR050679">
    <property type="entry name" value="Bact_HTH_transcr_reg"/>
</dbReference>
<proteinExistence type="predicted"/>